<dbReference type="PANTHER" id="PTHR43549:SF3">
    <property type="entry name" value="MULTIDRUG RESISTANCE PROTEIN YPNP-RELATED"/>
    <property type="match status" value="1"/>
</dbReference>
<feature type="transmembrane region" description="Helical" evidence="7">
    <location>
        <begin position="96"/>
        <end position="114"/>
    </location>
</feature>
<protein>
    <submittedName>
        <fullName evidence="8">Putative MATE family efflux protein</fullName>
    </submittedName>
</protein>
<keyword evidence="2" id="KW-0813">Transport</keyword>
<organism evidence="8 9">
    <name type="scientific">Victivallis vadensis</name>
    <dbReference type="NCBI Taxonomy" id="172901"/>
    <lineage>
        <taxon>Bacteria</taxon>
        <taxon>Pseudomonadati</taxon>
        <taxon>Lentisphaerota</taxon>
        <taxon>Lentisphaeria</taxon>
        <taxon>Victivallales</taxon>
        <taxon>Victivallaceae</taxon>
        <taxon>Victivallis</taxon>
    </lineage>
</organism>
<reference evidence="8 9" key="1">
    <citation type="submission" date="2018-04" db="EMBL/GenBank/DDBJ databases">
        <title>Genomic Encyclopedia of Type Strains, Phase IV (KMG-IV): sequencing the most valuable type-strain genomes for metagenomic binning, comparative biology and taxonomic classification.</title>
        <authorList>
            <person name="Goeker M."/>
        </authorList>
    </citation>
    <scope>NUCLEOTIDE SEQUENCE [LARGE SCALE GENOMIC DNA]</scope>
    <source>
        <strain evidence="8 9">DSM 14823</strain>
    </source>
</reference>
<keyword evidence="9" id="KW-1185">Reference proteome</keyword>
<keyword evidence="5 7" id="KW-1133">Transmembrane helix</keyword>
<keyword evidence="6 7" id="KW-0472">Membrane</keyword>
<dbReference type="GO" id="GO:0015297">
    <property type="term" value="F:antiporter activity"/>
    <property type="evidence" value="ECO:0007669"/>
    <property type="project" value="InterPro"/>
</dbReference>
<dbReference type="CDD" id="cd13138">
    <property type="entry name" value="MATE_yoeA_like"/>
    <property type="match status" value="1"/>
</dbReference>
<proteinExistence type="predicted"/>
<feature type="transmembrane region" description="Helical" evidence="7">
    <location>
        <begin position="239"/>
        <end position="261"/>
    </location>
</feature>
<dbReference type="GO" id="GO:0042910">
    <property type="term" value="F:xenobiotic transmembrane transporter activity"/>
    <property type="evidence" value="ECO:0007669"/>
    <property type="project" value="InterPro"/>
</dbReference>
<dbReference type="NCBIfam" id="TIGR00797">
    <property type="entry name" value="matE"/>
    <property type="match status" value="1"/>
</dbReference>
<evidence type="ECO:0000256" key="5">
    <source>
        <dbReference type="ARBA" id="ARBA00022989"/>
    </source>
</evidence>
<evidence type="ECO:0000256" key="4">
    <source>
        <dbReference type="ARBA" id="ARBA00022692"/>
    </source>
</evidence>
<dbReference type="InterPro" id="IPR048279">
    <property type="entry name" value="MdtK-like"/>
</dbReference>
<evidence type="ECO:0000256" key="3">
    <source>
        <dbReference type="ARBA" id="ARBA00022475"/>
    </source>
</evidence>
<evidence type="ECO:0000256" key="7">
    <source>
        <dbReference type="SAM" id="Phobius"/>
    </source>
</evidence>
<dbReference type="Pfam" id="PF01554">
    <property type="entry name" value="MatE"/>
    <property type="match status" value="2"/>
</dbReference>
<evidence type="ECO:0000256" key="1">
    <source>
        <dbReference type="ARBA" id="ARBA00004651"/>
    </source>
</evidence>
<feature type="transmembrane region" description="Helical" evidence="7">
    <location>
        <begin position="420"/>
        <end position="437"/>
    </location>
</feature>
<evidence type="ECO:0000256" key="2">
    <source>
        <dbReference type="ARBA" id="ARBA00022448"/>
    </source>
</evidence>
<comment type="caution">
    <text evidence="8">The sequence shown here is derived from an EMBL/GenBank/DDBJ whole genome shotgun (WGS) entry which is preliminary data.</text>
</comment>
<dbReference type="RefSeq" id="WP_116883952.1">
    <property type="nucleotide sequence ID" value="NZ_QEKH01000013.1"/>
</dbReference>
<comment type="subcellular location">
    <subcellularLocation>
        <location evidence="1">Cell membrane</location>
        <topology evidence="1">Multi-pass membrane protein</topology>
    </subcellularLocation>
</comment>
<dbReference type="AlphaFoldDB" id="A0A2U1AYM9"/>
<keyword evidence="3" id="KW-1003">Cell membrane</keyword>
<dbReference type="PANTHER" id="PTHR43549">
    <property type="entry name" value="MULTIDRUG RESISTANCE PROTEIN YPNP-RELATED"/>
    <property type="match status" value="1"/>
</dbReference>
<dbReference type="Proteomes" id="UP000245959">
    <property type="component" value="Unassembled WGS sequence"/>
</dbReference>
<sequence>MIQDMTRGRPFGLLLRFALPLLVGNIFQLCYGIADTAIVGRVLGAEALAAVGATTALQFLPFGLFFGLTSGLTIVTAQRFGAGDHDGVRHSVAMSAYIAAALTAICSLVFVFGARWMLQLLHTPQSIFPEAEQYLTLILGGSCSLVFYVMLSSILRALGDSVTPLYFLIFSCLVNIGLDYWFLTSFGWGVRGAAAATVISQALSGGLCLLLIRRKFPILRMRKRDWRWDWPFICEHLRIALPMALQFSIMALGSIVLQFKLNDFGTEAIASYTASLRLDQIVLQPMLSVGVAMGTFTAQNYGAGRYGRIYQGFSAAFRMELYFALAAGFVFLLFGNSFIRIFLEHPSEEIVNDVRLYILTAAGMYWALGVLQVYRHALQGMGHAVAPMLSGIIEMALRMGAALFLSMPFGYWGICLANPLAWLGATLQLGIVYHIVIHRLRKRHRAVAEGRLGMFQGD</sequence>
<dbReference type="PIRSF" id="PIRSF006603">
    <property type="entry name" value="DinF"/>
    <property type="match status" value="1"/>
</dbReference>
<evidence type="ECO:0000313" key="9">
    <source>
        <dbReference type="Proteomes" id="UP000245959"/>
    </source>
</evidence>
<feature type="transmembrane region" description="Helical" evidence="7">
    <location>
        <begin position="56"/>
        <end position="75"/>
    </location>
</feature>
<feature type="transmembrane region" description="Helical" evidence="7">
    <location>
        <begin position="189"/>
        <end position="212"/>
    </location>
</feature>
<gene>
    <name evidence="8" type="ORF">C8D82_1131</name>
</gene>
<accession>A0A2U1AYM9</accession>
<dbReference type="GO" id="GO:0005886">
    <property type="term" value="C:plasma membrane"/>
    <property type="evidence" value="ECO:0007669"/>
    <property type="project" value="UniProtKB-SubCell"/>
</dbReference>
<dbReference type="InterPro" id="IPR002528">
    <property type="entry name" value="MATE_fam"/>
</dbReference>
<feature type="transmembrane region" description="Helical" evidence="7">
    <location>
        <begin position="134"/>
        <end position="158"/>
    </location>
</feature>
<evidence type="ECO:0000313" key="8">
    <source>
        <dbReference type="EMBL" id="PVY41529.1"/>
    </source>
</evidence>
<evidence type="ECO:0000256" key="6">
    <source>
        <dbReference type="ARBA" id="ARBA00023136"/>
    </source>
</evidence>
<feature type="transmembrane region" description="Helical" evidence="7">
    <location>
        <begin position="165"/>
        <end position="183"/>
    </location>
</feature>
<name>A0A2U1AYM9_9BACT</name>
<keyword evidence="4 7" id="KW-0812">Transmembrane</keyword>
<dbReference type="GeneID" id="78295258"/>
<dbReference type="InterPro" id="IPR052031">
    <property type="entry name" value="Membrane_Transporter-Flippase"/>
</dbReference>
<feature type="transmembrane region" description="Helical" evidence="7">
    <location>
        <begin position="281"/>
        <end position="301"/>
    </location>
</feature>
<dbReference type="EMBL" id="QEKH01000013">
    <property type="protein sequence ID" value="PVY41529.1"/>
    <property type="molecule type" value="Genomic_DNA"/>
</dbReference>
<feature type="transmembrane region" description="Helical" evidence="7">
    <location>
        <begin position="321"/>
        <end position="342"/>
    </location>
</feature>
<feature type="transmembrane region" description="Helical" evidence="7">
    <location>
        <begin position="354"/>
        <end position="374"/>
    </location>
</feature>